<evidence type="ECO:0000256" key="3">
    <source>
        <dbReference type="ARBA" id="ARBA00022679"/>
    </source>
</evidence>
<dbReference type="GO" id="GO:0044550">
    <property type="term" value="P:secondary metabolite biosynthetic process"/>
    <property type="evidence" value="ECO:0007669"/>
    <property type="project" value="UniProtKB-ARBA"/>
</dbReference>
<dbReference type="InterPro" id="IPR049900">
    <property type="entry name" value="PKS_mFAS_DH"/>
</dbReference>
<dbReference type="Pfam" id="PF08240">
    <property type="entry name" value="ADH_N"/>
    <property type="match status" value="1"/>
</dbReference>
<dbReference type="InterPro" id="IPR014030">
    <property type="entry name" value="Ketoacyl_synth_N"/>
</dbReference>
<dbReference type="InterPro" id="IPR018201">
    <property type="entry name" value="Ketoacyl_synth_AS"/>
</dbReference>
<dbReference type="PROSITE" id="PS00606">
    <property type="entry name" value="KS3_1"/>
    <property type="match status" value="1"/>
</dbReference>
<dbReference type="SMART" id="SM00823">
    <property type="entry name" value="PKS_PP"/>
    <property type="match status" value="1"/>
</dbReference>
<evidence type="ECO:0000259" key="8">
    <source>
        <dbReference type="PROSITE" id="PS52004"/>
    </source>
</evidence>
<feature type="non-terminal residue" evidence="10">
    <location>
        <position position="1320"/>
    </location>
</feature>
<evidence type="ECO:0000256" key="4">
    <source>
        <dbReference type="ARBA" id="ARBA00023268"/>
    </source>
</evidence>
<dbReference type="InterPro" id="IPR011032">
    <property type="entry name" value="GroES-like_sf"/>
</dbReference>
<dbReference type="PROSITE" id="PS00012">
    <property type="entry name" value="PHOSPHOPANTETHEINE"/>
    <property type="match status" value="1"/>
</dbReference>
<dbReference type="GO" id="GO:0016491">
    <property type="term" value="F:oxidoreductase activity"/>
    <property type="evidence" value="ECO:0007669"/>
    <property type="project" value="InterPro"/>
</dbReference>
<feature type="active site" description="Proton donor; for dehydratase activity" evidence="5">
    <location>
        <position position="892"/>
    </location>
</feature>
<dbReference type="SUPFAM" id="SSF51735">
    <property type="entry name" value="NAD(P)-binding Rossmann-fold domains"/>
    <property type="match status" value="1"/>
</dbReference>
<evidence type="ECO:0000256" key="5">
    <source>
        <dbReference type="PROSITE-ProRule" id="PRU01363"/>
    </source>
</evidence>
<dbReference type="Pfam" id="PF00109">
    <property type="entry name" value="ketoacyl-synt"/>
    <property type="match status" value="1"/>
</dbReference>
<dbReference type="InterPro" id="IPR020806">
    <property type="entry name" value="PKS_PP-bd"/>
</dbReference>
<dbReference type="Pfam" id="PF21089">
    <property type="entry name" value="PKS_DH_N"/>
    <property type="match status" value="1"/>
</dbReference>
<accession>A0A1D2A7N1</accession>
<dbReference type="Pfam" id="PF00550">
    <property type="entry name" value="PP-binding"/>
    <property type="match status" value="1"/>
</dbReference>
<dbReference type="SMART" id="SM00826">
    <property type="entry name" value="PKS_DH"/>
    <property type="match status" value="1"/>
</dbReference>
<dbReference type="InterPro" id="IPR006162">
    <property type="entry name" value="Ppantetheine_attach_site"/>
</dbReference>
<feature type="region of interest" description="C-terminal hotdog fold" evidence="5">
    <location>
        <begin position="829"/>
        <end position="984"/>
    </location>
</feature>
<feature type="non-terminal residue" evidence="10">
    <location>
        <position position="1"/>
    </location>
</feature>
<dbReference type="SUPFAM" id="SSF53901">
    <property type="entry name" value="Thiolase-like"/>
    <property type="match status" value="2"/>
</dbReference>
<dbReference type="InterPro" id="IPR009081">
    <property type="entry name" value="PP-bd_ACP"/>
</dbReference>
<evidence type="ECO:0000256" key="2">
    <source>
        <dbReference type="ARBA" id="ARBA00022553"/>
    </source>
</evidence>
<dbReference type="Pfam" id="PF02801">
    <property type="entry name" value="Ketoacyl-synt_C"/>
    <property type="match status" value="1"/>
</dbReference>
<dbReference type="SMART" id="SM00829">
    <property type="entry name" value="PKS_ER"/>
    <property type="match status" value="1"/>
</dbReference>
<dbReference type="InterPro" id="IPR016039">
    <property type="entry name" value="Thiolase-like"/>
</dbReference>
<dbReference type="SUPFAM" id="SSF47336">
    <property type="entry name" value="ACP-like"/>
    <property type="match status" value="1"/>
</dbReference>
<dbReference type="InterPro" id="IPR020841">
    <property type="entry name" value="PKS_Beta-ketoAc_synthase_dom"/>
</dbReference>
<dbReference type="CDD" id="cd00833">
    <property type="entry name" value="PKS"/>
    <property type="match status" value="1"/>
</dbReference>
<keyword evidence="1" id="KW-0596">Phosphopantetheine</keyword>
<evidence type="ECO:0000256" key="1">
    <source>
        <dbReference type="ARBA" id="ARBA00022450"/>
    </source>
</evidence>
<dbReference type="InterPro" id="IPR036736">
    <property type="entry name" value="ACP-like_sf"/>
</dbReference>
<dbReference type="InterPro" id="IPR014031">
    <property type="entry name" value="Ketoacyl_synth_C"/>
</dbReference>
<feature type="region of interest" description="Disordered" evidence="6">
    <location>
        <begin position="939"/>
        <end position="967"/>
    </location>
</feature>
<feature type="active site" description="Proton acceptor; for dehydratase activity" evidence="5">
    <location>
        <position position="702"/>
    </location>
</feature>
<dbReference type="PANTHER" id="PTHR43775">
    <property type="entry name" value="FATTY ACID SYNTHASE"/>
    <property type="match status" value="1"/>
</dbReference>
<dbReference type="Pfam" id="PF14765">
    <property type="entry name" value="PS-DH"/>
    <property type="match status" value="1"/>
</dbReference>
<evidence type="ECO:0000313" key="10">
    <source>
        <dbReference type="EMBL" id="JAT74955.1"/>
    </source>
</evidence>
<dbReference type="InterPro" id="IPR036291">
    <property type="entry name" value="NAD(P)-bd_dom_sf"/>
</dbReference>
<dbReference type="GO" id="GO:0004312">
    <property type="term" value="F:fatty acid synthase activity"/>
    <property type="evidence" value="ECO:0007669"/>
    <property type="project" value="TreeGrafter"/>
</dbReference>
<dbReference type="PROSITE" id="PS50075">
    <property type="entry name" value="CARRIER"/>
    <property type="match status" value="1"/>
</dbReference>
<dbReference type="InterPro" id="IPR049552">
    <property type="entry name" value="PKS_DH_N"/>
</dbReference>
<reference evidence="10" key="1">
    <citation type="submission" date="2015-08" db="EMBL/GenBank/DDBJ databases">
        <authorList>
            <person name="Babu N.S."/>
            <person name="Beckwith C.J."/>
            <person name="Beseler K.G."/>
            <person name="Brison A."/>
            <person name="Carone J.V."/>
            <person name="Caskin T.P."/>
            <person name="Diamond M."/>
            <person name="Durham M.E."/>
            <person name="Foxe J.M."/>
            <person name="Go M."/>
            <person name="Henderson B.A."/>
            <person name="Jones I.B."/>
            <person name="McGettigan J.A."/>
            <person name="Micheletti S.J."/>
            <person name="Nasrallah M.E."/>
            <person name="Ortiz D."/>
            <person name="Piller C.R."/>
            <person name="Privatt S.R."/>
            <person name="Schneider S.L."/>
            <person name="Sharp S."/>
            <person name="Smith T.C."/>
            <person name="Stanton J.D."/>
            <person name="Ullery H.E."/>
            <person name="Wilson R.J."/>
            <person name="Serrano M.G."/>
            <person name="Buck G."/>
            <person name="Lee V."/>
            <person name="Wang Y."/>
            <person name="Carvalho R."/>
            <person name="Voegtly L."/>
            <person name="Shi R."/>
            <person name="Duckworth R."/>
            <person name="Johnson A."/>
            <person name="Loviza R."/>
            <person name="Walstead R."/>
            <person name="Shah Z."/>
            <person name="Kiflezghi M."/>
            <person name="Wade K."/>
            <person name="Ball S.L."/>
            <person name="Bradley K.W."/>
            <person name="Asai D.J."/>
            <person name="Bowman C.A."/>
            <person name="Russell D.A."/>
            <person name="Pope W.H."/>
            <person name="Jacobs-Sera D."/>
            <person name="Hendrix R.W."/>
            <person name="Hatfull G.F."/>
        </authorList>
    </citation>
    <scope>NUCLEOTIDE SEQUENCE</scope>
</reference>
<dbReference type="PROSITE" id="PS52019">
    <property type="entry name" value="PKS_MFAS_DH"/>
    <property type="match status" value="1"/>
</dbReference>
<organism evidence="10">
    <name type="scientific">Auxenochlorella protothecoides</name>
    <name type="common">Green microalga</name>
    <name type="synonym">Chlorella protothecoides</name>
    <dbReference type="NCBI Taxonomy" id="3075"/>
    <lineage>
        <taxon>Eukaryota</taxon>
        <taxon>Viridiplantae</taxon>
        <taxon>Chlorophyta</taxon>
        <taxon>core chlorophytes</taxon>
        <taxon>Trebouxiophyceae</taxon>
        <taxon>Chlorellales</taxon>
        <taxon>Chlorellaceae</taxon>
        <taxon>Auxenochlorella</taxon>
    </lineage>
</organism>
<dbReference type="PROSITE" id="PS52004">
    <property type="entry name" value="KS3_2"/>
    <property type="match status" value="1"/>
</dbReference>
<evidence type="ECO:0000259" key="9">
    <source>
        <dbReference type="PROSITE" id="PS52019"/>
    </source>
</evidence>
<dbReference type="GO" id="GO:0004315">
    <property type="term" value="F:3-oxoacyl-[acyl-carrier-protein] synthase activity"/>
    <property type="evidence" value="ECO:0007669"/>
    <property type="project" value="InterPro"/>
</dbReference>
<dbReference type="GO" id="GO:0031177">
    <property type="term" value="F:phosphopantetheine binding"/>
    <property type="evidence" value="ECO:0007669"/>
    <property type="project" value="InterPro"/>
</dbReference>
<keyword evidence="4" id="KW-0511">Multifunctional enzyme</keyword>
<keyword evidence="2" id="KW-0597">Phosphoprotein</keyword>
<feature type="region of interest" description="N-terminal hotdog fold" evidence="5">
    <location>
        <begin position="672"/>
        <end position="804"/>
    </location>
</feature>
<dbReference type="GO" id="GO:0006633">
    <property type="term" value="P:fatty acid biosynthetic process"/>
    <property type="evidence" value="ECO:0007669"/>
    <property type="project" value="InterPro"/>
</dbReference>
<feature type="domain" description="Carrier" evidence="7">
    <location>
        <begin position="108"/>
        <end position="182"/>
    </location>
</feature>
<dbReference type="CDD" id="cd05195">
    <property type="entry name" value="enoyl_red"/>
    <property type="match status" value="1"/>
</dbReference>
<sequence length="1320" mass="130901">VQWGAWAGGGMASRETEARVQRMGMGMVEPGPGLAALEGLLAGAAPSIAVRSANPFNWPRFVARLGGAEAARHLPLFSDWAGAAAAEASTAATAMKTSSAAARPAAGLARETVAEAVLDTVAGVLGAPVGVTASLMEAGLDSLGAVELRNGLSKRFGLDLPATLTFDYPSVSAIAEFVVESMGGGEEEVAGQEALRAAPATPVPSQHGSVVGLTGVALRLGGGIDDLAAFRAALVADRELIATDPAPRWDADALFSAGGGVGRVSTRFASFVHDTFAFDPEAFGLSLTEAALMDPQQRILLETTVDAFASAGHATATLVGSPTGVYVGCIWLEYGDLATAAGNPAGAYMVTGNGLAFMTGRVSYALGLVGPSVPTNTACSSSLVALHLAAAGLTTRDCTLATAAGVNSMLLPGAASAAMTQVHALSPDGRCKAFGAEADGYGRGEGYVSVVLELAGGAGGEDGDAPTFASTLSAVLGGSAVNQDGRSSGLTAPHGPSQQALVSAAMAAARLDVLDYVSTHGTGTPLGDPIESGGLRKAVTRRGATPAQLDGHSLTLGAVKVLAGHLEGAAGLAGLLLAQVAMDSSLAHGLRYRSLNPYVGNSLAGLPVPHSIPMQSRPSAIPAAGTSSFGMSGVNAHAILLPAAEGRGASPLAAQPWSRSTACWTEALVPCHPLLHLATAAKQRLQFSVPLAAPRLAFLWDHRVGGAAVLPGAAYLEAAVAAGATLGRSRTGQGLAVVHGAIASPLLLPAAGSARRSVQLLVELDGRTGALAMPSLDPGERKGGAGGASQPHLTASLIKLATGVSVSAGTPTSTPFSSVGADAVRAGTCEPVDVADAYARLAAAGLEYGPAFRLLRGARRGRLGAAAALDPGANDARSTDVAGFFVHPAALDCTLQLGALVPAAHAATGSEEGARVPAAIAAYAVTRATRAGTGLLAAAREGAAPPPQGSTLRDHDLAGTHSPGAGAATLEGLEARTMRAGPRNDAGAAHAPTLPPAPELLYAVDWRVADVADRELDQSSDASSARYRLTDAPAATPLAATAAMLAALQGGDDLGVAAVSLHSGLTAAAGGLVETQEAPTAVASGAVWGALRAFAQEAPGVAHGGSQGADQGLSLSLSTVPGTGGDGYGARLAWGTTQAPALVPSRAPPAPMRAFHLMPRPRGAFSGLVPEPVEAGRPGWLDVQVKAVGINFRDVLNVLGMYPGDPGAPGGDFAGVVTSPGSAVLAPGTRVFGLAAGSLGTAVCVSPHTLVQMPAGLGFEAAASMPTVFVTVDTALVQLAGICPADVVLVHAAAGGVGLAAMQVIRAAGATPLATAGGPA</sequence>
<protein>
    <submittedName>
        <fullName evidence="10">Uncharacterized protein</fullName>
    </submittedName>
</protein>
<dbReference type="Gene3D" id="3.40.47.10">
    <property type="match status" value="1"/>
</dbReference>
<dbReference type="SMART" id="SM00825">
    <property type="entry name" value="PKS_KS"/>
    <property type="match status" value="1"/>
</dbReference>
<gene>
    <name evidence="10" type="ORF">g.61329</name>
</gene>
<dbReference type="InterPro" id="IPR050091">
    <property type="entry name" value="PKS_NRPS_Biosynth_Enz"/>
</dbReference>
<feature type="domain" description="PKS/mFAS DH" evidence="9">
    <location>
        <begin position="672"/>
        <end position="984"/>
    </location>
</feature>
<dbReference type="InterPro" id="IPR042104">
    <property type="entry name" value="PKS_dehydratase_sf"/>
</dbReference>
<dbReference type="PANTHER" id="PTHR43775:SF37">
    <property type="entry name" value="SI:DKEY-61P9.11"/>
    <property type="match status" value="1"/>
</dbReference>
<evidence type="ECO:0000259" key="7">
    <source>
        <dbReference type="PROSITE" id="PS50075"/>
    </source>
</evidence>
<dbReference type="InterPro" id="IPR020843">
    <property type="entry name" value="ER"/>
</dbReference>
<dbReference type="SUPFAM" id="SSF50129">
    <property type="entry name" value="GroES-like"/>
    <property type="match status" value="1"/>
</dbReference>
<keyword evidence="3" id="KW-0808">Transferase</keyword>
<proteinExistence type="predicted"/>
<dbReference type="InterPro" id="IPR049551">
    <property type="entry name" value="PKS_DH_C"/>
</dbReference>
<feature type="domain" description="Ketosynthase family 3 (KS3)" evidence="8">
    <location>
        <begin position="208"/>
        <end position="642"/>
    </location>
</feature>
<dbReference type="SMART" id="SM01294">
    <property type="entry name" value="PKS_PP_betabranch"/>
    <property type="match status" value="1"/>
</dbReference>
<dbReference type="InterPro" id="IPR020807">
    <property type="entry name" value="PKS_DH"/>
</dbReference>
<dbReference type="Gene3D" id="3.10.129.110">
    <property type="entry name" value="Polyketide synthase dehydratase"/>
    <property type="match status" value="1"/>
</dbReference>
<dbReference type="EMBL" id="GDKF01003667">
    <property type="protein sequence ID" value="JAT74955.1"/>
    <property type="molecule type" value="Transcribed_RNA"/>
</dbReference>
<dbReference type="InterPro" id="IPR013154">
    <property type="entry name" value="ADH-like_N"/>
</dbReference>
<name>A0A1D2A7N1_AUXPR</name>
<evidence type="ECO:0000256" key="6">
    <source>
        <dbReference type="SAM" id="MobiDB-lite"/>
    </source>
</evidence>
<dbReference type="Gene3D" id="3.90.180.10">
    <property type="entry name" value="Medium-chain alcohol dehydrogenases, catalytic domain"/>
    <property type="match status" value="1"/>
</dbReference>
<dbReference type="Gene3D" id="1.10.1200.10">
    <property type="entry name" value="ACP-like"/>
    <property type="match status" value="1"/>
</dbReference>